<gene>
    <name evidence="2" type="ORF">RJ641_019340</name>
</gene>
<dbReference type="AlphaFoldDB" id="A0AAN8ULT0"/>
<name>A0AAN8ULT0_9MAGN</name>
<evidence type="ECO:0000313" key="2">
    <source>
        <dbReference type="EMBL" id="KAK6916479.1"/>
    </source>
</evidence>
<feature type="compositionally biased region" description="Gly residues" evidence="1">
    <location>
        <begin position="197"/>
        <end position="220"/>
    </location>
</feature>
<keyword evidence="3" id="KW-1185">Reference proteome</keyword>
<evidence type="ECO:0000256" key="1">
    <source>
        <dbReference type="SAM" id="MobiDB-lite"/>
    </source>
</evidence>
<feature type="compositionally biased region" description="Basic and acidic residues" evidence="1">
    <location>
        <begin position="227"/>
        <end position="244"/>
    </location>
</feature>
<comment type="caution">
    <text evidence="2">The sequence shown here is derived from an EMBL/GenBank/DDBJ whole genome shotgun (WGS) entry which is preliminary data.</text>
</comment>
<proteinExistence type="predicted"/>
<sequence>MPIPNNIRPHMMSLHIHHLIPHNITGNKSIIQQTIPQMSSIISPTSCLHTNIPKDFLMISHNLKQNGIIPISRPISTRLINPNSTPINSTTHVRQLSKLLKGLCSIIKASPTHWNLNKLRVQLSSQQPSNHISNLRNQIGFKRVPFGRCFRGISMTKSGKNHCYSIIRRKRKIRLGNVWFELVNNSGEDRGTKGGDGDGGGGRGRGSGGSGGGGGGGDGGDVGEDSGNGKEEERCSGGGEERGRGGWRGGSWRWGCGKQGGCGV</sequence>
<feature type="region of interest" description="Disordered" evidence="1">
    <location>
        <begin position="186"/>
        <end position="264"/>
    </location>
</feature>
<evidence type="ECO:0000313" key="3">
    <source>
        <dbReference type="Proteomes" id="UP001370490"/>
    </source>
</evidence>
<feature type="compositionally biased region" description="Basic and acidic residues" evidence="1">
    <location>
        <begin position="187"/>
        <end position="196"/>
    </location>
</feature>
<dbReference type="EMBL" id="JBAMMX010000024">
    <property type="protein sequence ID" value="KAK6916479.1"/>
    <property type="molecule type" value="Genomic_DNA"/>
</dbReference>
<accession>A0AAN8ULT0</accession>
<dbReference type="Proteomes" id="UP001370490">
    <property type="component" value="Unassembled WGS sequence"/>
</dbReference>
<reference evidence="2 3" key="1">
    <citation type="submission" date="2023-12" db="EMBL/GenBank/DDBJ databases">
        <title>A high-quality genome assembly for Dillenia turbinata (Dilleniales).</title>
        <authorList>
            <person name="Chanderbali A."/>
        </authorList>
    </citation>
    <scope>NUCLEOTIDE SEQUENCE [LARGE SCALE GENOMIC DNA]</scope>
    <source>
        <strain evidence="2">LSX21</strain>
        <tissue evidence="2">Leaf</tissue>
    </source>
</reference>
<organism evidence="2 3">
    <name type="scientific">Dillenia turbinata</name>
    <dbReference type="NCBI Taxonomy" id="194707"/>
    <lineage>
        <taxon>Eukaryota</taxon>
        <taxon>Viridiplantae</taxon>
        <taxon>Streptophyta</taxon>
        <taxon>Embryophyta</taxon>
        <taxon>Tracheophyta</taxon>
        <taxon>Spermatophyta</taxon>
        <taxon>Magnoliopsida</taxon>
        <taxon>eudicotyledons</taxon>
        <taxon>Gunneridae</taxon>
        <taxon>Pentapetalae</taxon>
        <taxon>Dilleniales</taxon>
        <taxon>Dilleniaceae</taxon>
        <taxon>Dillenia</taxon>
    </lineage>
</organism>
<protein>
    <submittedName>
        <fullName evidence="2">Uncharacterized protein</fullName>
    </submittedName>
</protein>